<evidence type="ECO:0000313" key="3">
    <source>
        <dbReference type="Proteomes" id="UP001162156"/>
    </source>
</evidence>
<feature type="region of interest" description="Disordered" evidence="1">
    <location>
        <begin position="55"/>
        <end position="103"/>
    </location>
</feature>
<dbReference type="EMBL" id="JANEYF010003513">
    <property type="protein sequence ID" value="KAJ8935844.1"/>
    <property type="molecule type" value="Genomic_DNA"/>
</dbReference>
<dbReference type="AlphaFoldDB" id="A0AAV8XB78"/>
<dbReference type="Proteomes" id="UP001162156">
    <property type="component" value="Unassembled WGS sequence"/>
</dbReference>
<feature type="compositionally biased region" description="Basic and acidic residues" evidence="1">
    <location>
        <begin position="78"/>
        <end position="103"/>
    </location>
</feature>
<organism evidence="2 3">
    <name type="scientific">Rhamnusium bicolor</name>
    <dbReference type="NCBI Taxonomy" id="1586634"/>
    <lineage>
        <taxon>Eukaryota</taxon>
        <taxon>Metazoa</taxon>
        <taxon>Ecdysozoa</taxon>
        <taxon>Arthropoda</taxon>
        <taxon>Hexapoda</taxon>
        <taxon>Insecta</taxon>
        <taxon>Pterygota</taxon>
        <taxon>Neoptera</taxon>
        <taxon>Endopterygota</taxon>
        <taxon>Coleoptera</taxon>
        <taxon>Polyphaga</taxon>
        <taxon>Cucujiformia</taxon>
        <taxon>Chrysomeloidea</taxon>
        <taxon>Cerambycidae</taxon>
        <taxon>Lepturinae</taxon>
        <taxon>Rhagiini</taxon>
        <taxon>Rhamnusium</taxon>
    </lineage>
</organism>
<protein>
    <submittedName>
        <fullName evidence="2">Uncharacterized protein</fullName>
    </submittedName>
</protein>
<sequence length="103" mass="11696">MVVVPSKDKDINVKEFIAGLLSLLLGNVLDKVTDASTNLNKKTFLSPTDIRPYPKLTVKPNKKSRKQGRSRIYTNTSEKNEIELATERRMSKKAEDGETKNRF</sequence>
<evidence type="ECO:0000313" key="2">
    <source>
        <dbReference type="EMBL" id="KAJ8935844.1"/>
    </source>
</evidence>
<comment type="caution">
    <text evidence="2">The sequence shown here is derived from an EMBL/GenBank/DDBJ whole genome shotgun (WGS) entry which is preliminary data.</text>
</comment>
<name>A0AAV8XB78_9CUCU</name>
<gene>
    <name evidence="2" type="ORF">NQ314_012622</name>
</gene>
<feature type="compositionally biased region" description="Basic residues" evidence="1">
    <location>
        <begin position="60"/>
        <end position="69"/>
    </location>
</feature>
<keyword evidence="3" id="KW-1185">Reference proteome</keyword>
<accession>A0AAV8XB78</accession>
<reference evidence="2" key="1">
    <citation type="journal article" date="2023" name="Insect Mol. Biol.">
        <title>Genome sequencing provides insights into the evolution of gene families encoding plant cell wall-degrading enzymes in longhorned beetles.</title>
        <authorList>
            <person name="Shin N.R."/>
            <person name="Okamura Y."/>
            <person name="Kirsch R."/>
            <person name="Pauchet Y."/>
        </authorList>
    </citation>
    <scope>NUCLEOTIDE SEQUENCE</scope>
    <source>
        <strain evidence="2">RBIC_L_NR</strain>
    </source>
</reference>
<proteinExistence type="predicted"/>
<evidence type="ECO:0000256" key="1">
    <source>
        <dbReference type="SAM" id="MobiDB-lite"/>
    </source>
</evidence>